<dbReference type="Gene3D" id="1.25.40.20">
    <property type="entry name" value="Ankyrin repeat-containing domain"/>
    <property type="match status" value="1"/>
</dbReference>
<keyword evidence="2" id="KW-1185">Reference proteome</keyword>
<protein>
    <submittedName>
        <fullName evidence="3">ANK_REP_REGION domain-containing protein</fullName>
    </submittedName>
</protein>
<dbReference type="WBParaSite" id="HNAJ_0000186401-mRNA-1">
    <property type="protein sequence ID" value="HNAJ_0000186401-mRNA-1"/>
    <property type="gene ID" value="HNAJ_0000186401"/>
</dbReference>
<accession>A0A0R3T485</accession>
<reference evidence="3" key="1">
    <citation type="submission" date="2017-02" db="UniProtKB">
        <authorList>
            <consortium name="WormBaseParasite"/>
        </authorList>
    </citation>
    <scope>IDENTIFICATION</scope>
</reference>
<dbReference type="EMBL" id="UZAE01000800">
    <property type="protein sequence ID" value="VDN97722.1"/>
    <property type="molecule type" value="Genomic_DNA"/>
</dbReference>
<name>A0A0R3T485_RODNA</name>
<gene>
    <name evidence="1" type="ORF">HNAJ_LOCUS1863</name>
</gene>
<dbReference type="InterPro" id="IPR002110">
    <property type="entry name" value="Ankyrin_rpt"/>
</dbReference>
<proteinExistence type="predicted"/>
<evidence type="ECO:0000313" key="1">
    <source>
        <dbReference type="EMBL" id="VDN97722.1"/>
    </source>
</evidence>
<dbReference type="AlphaFoldDB" id="A0A0R3T485"/>
<dbReference type="OrthoDB" id="10295397at2759"/>
<dbReference type="Proteomes" id="UP000278807">
    <property type="component" value="Unassembled WGS sequence"/>
</dbReference>
<dbReference type="Pfam" id="PF12796">
    <property type="entry name" value="Ank_2"/>
    <property type="match status" value="1"/>
</dbReference>
<evidence type="ECO:0000313" key="2">
    <source>
        <dbReference type="Proteomes" id="UP000278807"/>
    </source>
</evidence>
<dbReference type="SUPFAM" id="SSF48403">
    <property type="entry name" value="Ankyrin repeat"/>
    <property type="match status" value="1"/>
</dbReference>
<dbReference type="InterPro" id="IPR036770">
    <property type="entry name" value="Ankyrin_rpt-contain_sf"/>
</dbReference>
<sequence length="262" mass="30197">MGSSQQSSAEEPVKDLTSILSSIIDAIETADVERLQDLMENEPNLARNAFMKALLYAESSGSKECVHLLLKYDHDLLARDSFGCTTLMISAIFGRYNLVSYFGNQIPSEEVITLAEEALPYASFKKHFSTVKLLFKFILGGADIFRDPFGIELMQNTLDSTPKSMVQYVQENIIRDDDDIKEWRTRIFMKFILNMFAIFDEQDHIFYVEDLMNRHFNGVANYEEFRCNCIGLDCSKAQMVYDEYKDYVINKPIEHKLCVKSF</sequence>
<reference evidence="1 2" key="2">
    <citation type="submission" date="2018-11" db="EMBL/GenBank/DDBJ databases">
        <authorList>
            <consortium name="Pathogen Informatics"/>
        </authorList>
    </citation>
    <scope>NUCLEOTIDE SEQUENCE [LARGE SCALE GENOMIC DNA]</scope>
</reference>
<organism evidence="3">
    <name type="scientific">Rodentolepis nana</name>
    <name type="common">Dwarf tapeworm</name>
    <name type="synonym">Hymenolepis nana</name>
    <dbReference type="NCBI Taxonomy" id="102285"/>
    <lineage>
        <taxon>Eukaryota</taxon>
        <taxon>Metazoa</taxon>
        <taxon>Spiralia</taxon>
        <taxon>Lophotrochozoa</taxon>
        <taxon>Platyhelminthes</taxon>
        <taxon>Cestoda</taxon>
        <taxon>Eucestoda</taxon>
        <taxon>Cyclophyllidea</taxon>
        <taxon>Hymenolepididae</taxon>
        <taxon>Rodentolepis</taxon>
    </lineage>
</organism>
<evidence type="ECO:0000313" key="3">
    <source>
        <dbReference type="WBParaSite" id="HNAJ_0000186401-mRNA-1"/>
    </source>
</evidence>